<dbReference type="PROSITE" id="PS51704">
    <property type="entry name" value="GP_PDE"/>
    <property type="match status" value="1"/>
</dbReference>
<proteinExistence type="predicted"/>
<dbReference type="Proteomes" id="UP001165122">
    <property type="component" value="Unassembled WGS sequence"/>
</dbReference>
<name>A0A9W6ZBX7_9STRA</name>
<evidence type="ECO:0000313" key="3">
    <source>
        <dbReference type="Proteomes" id="UP001165122"/>
    </source>
</evidence>
<dbReference type="EMBL" id="BRXW01000407">
    <property type="protein sequence ID" value="GMH51627.1"/>
    <property type="molecule type" value="Genomic_DNA"/>
</dbReference>
<dbReference type="SUPFAM" id="SSF51695">
    <property type="entry name" value="PLC-like phosphodiesterases"/>
    <property type="match status" value="1"/>
</dbReference>
<dbReference type="Pfam" id="PF03009">
    <property type="entry name" value="GDPD"/>
    <property type="match status" value="1"/>
</dbReference>
<feature type="domain" description="GP-PDE" evidence="1">
    <location>
        <begin position="45"/>
        <end position="304"/>
    </location>
</feature>
<reference evidence="3" key="1">
    <citation type="journal article" date="2023" name="Commun. Biol.">
        <title>Genome analysis of Parmales, the sister group of diatoms, reveals the evolutionary specialization of diatoms from phago-mixotrophs to photoautotrophs.</title>
        <authorList>
            <person name="Ban H."/>
            <person name="Sato S."/>
            <person name="Yoshikawa S."/>
            <person name="Yamada K."/>
            <person name="Nakamura Y."/>
            <person name="Ichinomiya M."/>
            <person name="Sato N."/>
            <person name="Blanc-Mathieu R."/>
            <person name="Endo H."/>
            <person name="Kuwata A."/>
            <person name="Ogata H."/>
        </authorList>
    </citation>
    <scope>NUCLEOTIDE SEQUENCE [LARGE SCALE GENOMIC DNA]</scope>
    <source>
        <strain evidence="3">NIES 3700</strain>
    </source>
</reference>
<dbReference type="InterPro" id="IPR030395">
    <property type="entry name" value="GP_PDE_dom"/>
</dbReference>
<dbReference type="PANTHER" id="PTHR46211">
    <property type="entry name" value="GLYCEROPHOSPHORYL DIESTER PHOSPHODIESTERASE"/>
    <property type="match status" value="1"/>
</dbReference>
<evidence type="ECO:0000259" key="1">
    <source>
        <dbReference type="PROSITE" id="PS51704"/>
    </source>
</evidence>
<dbReference type="AlphaFoldDB" id="A0A9W6ZBX7"/>
<dbReference type="GO" id="GO:0006629">
    <property type="term" value="P:lipid metabolic process"/>
    <property type="evidence" value="ECO:0007669"/>
    <property type="project" value="InterPro"/>
</dbReference>
<sequence length="312" mass="34486">MAAFMSSPLMTRSPSLTSLAAVTPVLSLAETLNVSPPLSPPPSPPLLLGHRGSPYTYFENTLPSFLSSSLHSDGIEIDIFPLLDDTLVCYHGKGNDKECGFMIDSHGIDISIKELTFTDLPKAILPSFGDKACEIGEGEEVEIPRLEDVLERFKGQGFIVTVELKSDNTEKLLVDLLKKIAYPLSCITVSSFHHPFLQTVKALNPLIQTACLFNSPLPSDYISQTQEIGASECHLRYDTCTKENVEKAKEEGLKVMSWCSGPKRMSEEVWSDVGNEDEDFYNVILRTGVDKVCVNKPDLARKVMNKIWGDNN</sequence>
<dbReference type="InterPro" id="IPR017946">
    <property type="entry name" value="PLC-like_Pdiesterase_TIM-brl"/>
</dbReference>
<dbReference type="PANTHER" id="PTHR46211:SF14">
    <property type="entry name" value="GLYCEROPHOSPHODIESTER PHOSPHODIESTERASE"/>
    <property type="match status" value="1"/>
</dbReference>
<dbReference type="Gene3D" id="3.20.20.190">
    <property type="entry name" value="Phosphatidylinositol (PI) phosphodiesterase"/>
    <property type="match status" value="1"/>
</dbReference>
<accession>A0A9W6ZBX7</accession>
<gene>
    <name evidence="2" type="ORF">TrLO_g2529</name>
</gene>
<organism evidence="2 3">
    <name type="scientific">Triparma laevis f. longispina</name>
    <dbReference type="NCBI Taxonomy" id="1714387"/>
    <lineage>
        <taxon>Eukaryota</taxon>
        <taxon>Sar</taxon>
        <taxon>Stramenopiles</taxon>
        <taxon>Ochrophyta</taxon>
        <taxon>Bolidophyceae</taxon>
        <taxon>Parmales</taxon>
        <taxon>Triparmaceae</taxon>
        <taxon>Triparma</taxon>
    </lineage>
</organism>
<comment type="caution">
    <text evidence="2">The sequence shown here is derived from an EMBL/GenBank/DDBJ whole genome shotgun (WGS) entry which is preliminary data.</text>
</comment>
<keyword evidence="3" id="KW-1185">Reference proteome</keyword>
<dbReference type="GO" id="GO:0008081">
    <property type="term" value="F:phosphoric diester hydrolase activity"/>
    <property type="evidence" value="ECO:0007669"/>
    <property type="project" value="InterPro"/>
</dbReference>
<dbReference type="OrthoDB" id="197419at2759"/>
<evidence type="ECO:0000313" key="2">
    <source>
        <dbReference type="EMBL" id="GMH51627.1"/>
    </source>
</evidence>
<protein>
    <recommendedName>
        <fullName evidence="1">GP-PDE domain-containing protein</fullName>
    </recommendedName>
</protein>